<sequence length="39" mass="4280">MQNAKQAVVNFYLTVLLGRAGCGNIVRPLLEAIFQESQS</sequence>
<dbReference type="Proteomes" id="UP000548119">
    <property type="component" value="Unassembled WGS sequence"/>
</dbReference>
<evidence type="ECO:0000313" key="1">
    <source>
        <dbReference type="EMBL" id="MBA9083385.1"/>
    </source>
</evidence>
<name>A0ABR6E6Y4_9HYPH</name>
<keyword evidence="2" id="KW-1185">Reference proteome</keyword>
<evidence type="ECO:0000313" key="2">
    <source>
        <dbReference type="Proteomes" id="UP000548119"/>
    </source>
</evidence>
<reference evidence="1 2" key="1">
    <citation type="submission" date="2020-08" db="EMBL/GenBank/DDBJ databases">
        <title>Genomic Encyclopedia of Type Strains, Phase IV (KMG-IV): sequencing the most valuable type-strain genomes for metagenomic binning, comparative biology and taxonomic classification.</title>
        <authorList>
            <person name="Goeker M."/>
        </authorList>
    </citation>
    <scope>NUCLEOTIDE SEQUENCE [LARGE SCALE GENOMIC DNA]</scope>
    <source>
        <strain evidence="1 2">DSM 21431</strain>
    </source>
</reference>
<protein>
    <submittedName>
        <fullName evidence="1">Uncharacterized protein</fullName>
    </submittedName>
</protein>
<dbReference type="EMBL" id="JACJIR010000007">
    <property type="protein sequence ID" value="MBA9083385.1"/>
    <property type="molecule type" value="Genomic_DNA"/>
</dbReference>
<proteinExistence type="predicted"/>
<comment type="caution">
    <text evidence="1">The sequence shown here is derived from an EMBL/GenBank/DDBJ whole genome shotgun (WGS) entry which is preliminary data.</text>
</comment>
<gene>
    <name evidence="1" type="ORF">GGR10_001248</name>
</gene>
<accession>A0ABR6E6Y4</accession>
<organism evidence="1 2">
    <name type="scientific">Bartonella chomelii</name>
    <dbReference type="NCBI Taxonomy" id="236402"/>
    <lineage>
        <taxon>Bacteria</taxon>
        <taxon>Pseudomonadati</taxon>
        <taxon>Pseudomonadota</taxon>
        <taxon>Alphaproteobacteria</taxon>
        <taxon>Hyphomicrobiales</taxon>
        <taxon>Bartonellaceae</taxon>
        <taxon>Bartonella</taxon>
    </lineage>
</organism>